<feature type="region of interest" description="Disordered" evidence="9">
    <location>
        <begin position="103"/>
        <end position="128"/>
    </location>
</feature>
<name>A0A2J8A7V6_9CHLO</name>
<evidence type="ECO:0000313" key="11">
    <source>
        <dbReference type="EMBL" id="PNH08622.1"/>
    </source>
</evidence>
<keyword evidence="12" id="KW-1185">Reference proteome</keyword>
<evidence type="ECO:0000256" key="5">
    <source>
        <dbReference type="ARBA" id="ARBA00022806"/>
    </source>
</evidence>
<dbReference type="GO" id="GO:0003677">
    <property type="term" value="F:DNA binding"/>
    <property type="evidence" value="ECO:0007669"/>
    <property type="project" value="UniProtKB-KW"/>
</dbReference>
<comment type="subcellular location">
    <subcellularLocation>
        <location evidence="1">Nucleus</location>
    </subcellularLocation>
</comment>
<dbReference type="Pfam" id="PF00271">
    <property type="entry name" value="Helicase_C"/>
    <property type="match status" value="1"/>
</dbReference>
<comment type="similarity">
    <text evidence="2">Belongs to the SNF2/RAD54 helicase family.</text>
</comment>
<keyword evidence="8" id="KW-0539">Nucleus</keyword>
<gene>
    <name evidence="11" type="ORF">TSOC_004803</name>
</gene>
<feature type="domain" description="Helicase C-terminal" evidence="10">
    <location>
        <begin position="148"/>
        <end position="195"/>
    </location>
</feature>
<dbReference type="OrthoDB" id="448448at2759"/>
<evidence type="ECO:0000256" key="8">
    <source>
        <dbReference type="ARBA" id="ARBA00023242"/>
    </source>
</evidence>
<dbReference type="PANTHER" id="PTHR45797:SF1">
    <property type="entry name" value="HELICASE ARIP4"/>
    <property type="match status" value="1"/>
</dbReference>
<dbReference type="InterPro" id="IPR027417">
    <property type="entry name" value="P-loop_NTPase"/>
</dbReference>
<accession>A0A2J8A7V6</accession>
<evidence type="ECO:0000256" key="9">
    <source>
        <dbReference type="SAM" id="MobiDB-lite"/>
    </source>
</evidence>
<evidence type="ECO:0000256" key="4">
    <source>
        <dbReference type="ARBA" id="ARBA00022801"/>
    </source>
</evidence>
<dbReference type="PANTHER" id="PTHR45797">
    <property type="entry name" value="RAD54-LIKE"/>
    <property type="match status" value="1"/>
</dbReference>
<evidence type="ECO:0000256" key="1">
    <source>
        <dbReference type="ARBA" id="ARBA00004123"/>
    </source>
</evidence>
<keyword evidence="3" id="KW-0547">Nucleotide-binding</keyword>
<dbReference type="InterPro" id="IPR049730">
    <property type="entry name" value="SNF2/RAD54-like_C"/>
</dbReference>
<sequence>MNQPTEFEELMRRAVAQGDGGLIQIEDAEAEEGGEEVLFHVTPSQSGRTQPRAAAAQQQQQQQPTSDTAGGVSGGGGGDGGGSGSAAAAAAGAGAVAAAANGGARAANGDSGGGGDVAGSKKGKKGKETLPLPLELCERLHDRLQQARQELVMLLSSKAGSLGINLTSAWRMVLFDVPWNPVWNAQAIARIYRFGQTHPTFVYRLLYAATLEERVYDQTVDKEELFSKVVDGKQVRKAQETEIETWDYNPPTRLLPEAARKRLEDLALGAAAAATATAATGAAAAAGAAGGAAAAEAEADSRDLALLELAQGTQGLRVQDDC</sequence>
<proteinExistence type="inferred from homology"/>
<keyword evidence="4" id="KW-0378">Hydrolase</keyword>
<dbReference type="SUPFAM" id="SSF52540">
    <property type="entry name" value="P-loop containing nucleoside triphosphate hydrolases"/>
    <property type="match status" value="1"/>
</dbReference>
<evidence type="ECO:0000259" key="10">
    <source>
        <dbReference type="Pfam" id="PF00271"/>
    </source>
</evidence>
<dbReference type="GO" id="GO:0005634">
    <property type="term" value="C:nucleus"/>
    <property type="evidence" value="ECO:0007669"/>
    <property type="project" value="UniProtKB-SubCell"/>
</dbReference>
<feature type="compositionally biased region" description="Gly residues" evidence="9">
    <location>
        <begin position="71"/>
        <end position="84"/>
    </location>
</feature>
<evidence type="ECO:0000256" key="3">
    <source>
        <dbReference type="ARBA" id="ARBA00022741"/>
    </source>
</evidence>
<keyword evidence="5" id="KW-0347">Helicase</keyword>
<dbReference type="InterPro" id="IPR044574">
    <property type="entry name" value="ARIP4-like"/>
</dbReference>
<comment type="caution">
    <text evidence="11">The sequence shown here is derived from an EMBL/GenBank/DDBJ whole genome shotgun (WGS) entry which is preliminary data.</text>
</comment>
<dbReference type="GO" id="GO:0005524">
    <property type="term" value="F:ATP binding"/>
    <property type="evidence" value="ECO:0007669"/>
    <property type="project" value="UniProtKB-KW"/>
</dbReference>
<organism evidence="11 12">
    <name type="scientific">Tetrabaena socialis</name>
    <dbReference type="NCBI Taxonomy" id="47790"/>
    <lineage>
        <taxon>Eukaryota</taxon>
        <taxon>Viridiplantae</taxon>
        <taxon>Chlorophyta</taxon>
        <taxon>core chlorophytes</taxon>
        <taxon>Chlorophyceae</taxon>
        <taxon>CS clade</taxon>
        <taxon>Chlamydomonadales</taxon>
        <taxon>Tetrabaenaceae</taxon>
        <taxon>Tetrabaena</taxon>
    </lineage>
</organism>
<dbReference type="InterPro" id="IPR001650">
    <property type="entry name" value="Helicase_C-like"/>
</dbReference>
<dbReference type="Proteomes" id="UP000236333">
    <property type="component" value="Unassembled WGS sequence"/>
</dbReference>
<evidence type="ECO:0000313" key="12">
    <source>
        <dbReference type="Proteomes" id="UP000236333"/>
    </source>
</evidence>
<feature type="compositionally biased region" description="Low complexity" evidence="9">
    <location>
        <begin position="53"/>
        <end position="63"/>
    </location>
</feature>
<dbReference type="GO" id="GO:0016887">
    <property type="term" value="F:ATP hydrolysis activity"/>
    <property type="evidence" value="ECO:0007669"/>
    <property type="project" value="InterPro"/>
</dbReference>
<evidence type="ECO:0000256" key="6">
    <source>
        <dbReference type="ARBA" id="ARBA00022840"/>
    </source>
</evidence>
<dbReference type="Gene3D" id="3.40.50.300">
    <property type="entry name" value="P-loop containing nucleotide triphosphate hydrolases"/>
    <property type="match status" value="1"/>
</dbReference>
<dbReference type="CDD" id="cd18793">
    <property type="entry name" value="SF2_C_SNF"/>
    <property type="match status" value="1"/>
</dbReference>
<protein>
    <submittedName>
        <fullName evidence="11">Transcriptional regulator ATRX</fullName>
    </submittedName>
</protein>
<evidence type="ECO:0000256" key="2">
    <source>
        <dbReference type="ARBA" id="ARBA00007025"/>
    </source>
</evidence>
<keyword evidence="6" id="KW-0067">ATP-binding</keyword>
<feature type="region of interest" description="Disordered" evidence="9">
    <location>
        <begin position="27"/>
        <end position="87"/>
    </location>
</feature>
<keyword evidence="7" id="KW-0238">DNA-binding</keyword>
<dbReference type="GO" id="GO:0004386">
    <property type="term" value="F:helicase activity"/>
    <property type="evidence" value="ECO:0007669"/>
    <property type="project" value="UniProtKB-KW"/>
</dbReference>
<dbReference type="EMBL" id="PGGS01000122">
    <property type="protein sequence ID" value="PNH08622.1"/>
    <property type="molecule type" value="Genomic_DNA"/>
</dbReference>
<dbReference type="AlphaFoldDB" id="A0A2J8A7V6"/>
<reference evidence="11 12" key="1">
    <citation type="journal article" date="2017" name="Mol. Biol. Evol.">
        <title>The 4-celled Tetrabaena socialis nuclear genome reveals the essential components for genetic control of cell number at the origin of multicellularity in the volvocine lineage.</title>
        <authorList>
            <person name="Featherston J."/>
            <person name="Arakaki Y."/>
            <person name="Hanschen E.R."/>
            <person name="Ferris P.J."/>
            <person name="Michod R.E."/>
            <person name="Olson B.J.S.C."/>
            <person name="Nozaki H."/>
            <person name="Durand P.M."/>
        </authorList>
    </citation>
    <scope>NUCLEOTIDE SEQUENCE [LARGE SCALE GENOMIC DNA]</scope>
    <source>
        <strain evidence="11 12">NIES-571</strain>
    </source>
</reference>
<evidence type="ECO:0000256" key="7">
    <source>
        <dbReference type="ARBA" id="ARBA00023125"/>
    </source>
</evidence>